<dbReference type="Proteomes" id="UP001359886">
    <property type="component" value="Unassembled WGS sequence"/>
</dbReference>
<protein>
    <submittedName>
        <fullName evidence="2">Uncharacterized protein</fullName>
    </submittedName>
</protein>
<feature type="chain" id="PRO_5043993071" evidence="1">
    <location>
        <begin position="28"/>
        <end position="234"/>
    </location>
</feature>
<comment type="caution">
    <text evidence="2">The sequence shown here is derived from an EMBL/GenBank/DDBJ whole genome shotgun (WGS) entry which is preliminary data.</text>
</comment>
<reference evidence="2 3" key="1">
    <citation type="submission" date="2024-02" db="EMBL/GenBank/DDBJ databases">
        <title>A novel Wenzhouxiangellaceae bacterium, isolated from coastal sediments.</title>
        <authorList>
            <person name="Du Z.-J."/>
            <person name="Ye Y.-Q."/>
            <person name="Zhang X.-Y."/>
        </authorList>
    </citation>
    <scope>NUCLEOTIDE SEQUENCE [LARGE SCALE GENOMIC DNA]</scope>
    <source>
        <strain evidence="2 3">CH-27</strain>
    </source>
</reference>
<proteinExistence type="predicted"/>
<gene>
    <name evidence="2" type="ORF">V3330_04260</name>
</gene>
<keyword evidence="3" id="KW-1185">Reference proteome</keyword>
<organism evidence="2 3">
    <name type="scientific">Elongatibacter sediminis</name>
    <dbReference type="NCBI Taxonomy" id="3119006"/>
    <lineage>
        <taxon>Bacteria</taxon>
        <taxon>Pseudomonadati</taxon>
        <taxon>Pseudomonadota</taxon>
        <taxon>Gammaproteobacteria</taxon>
        <taxon>Chromatiales</taxon>
        <taxon>Wenzhouxiangellaceae</taxon>
        <taxon>Elongatibacter</taxon>
    </lineage>
</organism>
<keyword evidence="1" id="KW-0732">Signal</keyword>
<evidence type="ECO:0000313" key="2">
    <source>
        <dbReference type="EMBL" id="MEJ8566835.1"/>
    </source>
</evidence>
<dbReference type="AlphaFoldDB" id="A0AAW9RDB7"/>
<accession>A0AAW9RDB7</accession>
<dbReference type="RefSeq" id="WP_354694153.1">
    <property type="nucleotide sequence ID" value="NZ_JAZHOG010000002.1"/>
</dbReference>
<evidence type="ECO:0000313" key="3">
    <source>
        <dbReference type="Proteomes" id="UP001359886"/>
    </source>
</evidence>
<dbReference type="EMBL" id="JAZHOG010000002">
    <property type="protein sequence ID" value="MEJ8566835.1"/>
    <property type="molecule type" value="Genomic_DNA"/>
</dbReference>
<feature type="signal peptide" evidence="1">
    <location>
        <begin position="1"/>
        <end position="27"/>
    </location>
</feature>
<sequence length="234" mass="26171">MTNAMMKKISASLLLCVVLVAPAAAQTADPRLPPAKEAPPTAPVSLSELAARADAVVLAQARDADYVYRREFPVGGTAYLRVLIPYKLDPDTDIIEVYEEGLHEHECYFPNPTVFEEGRRYLLFLKRDPDKQGRYRGMPEGCALEVLVDEHNRYAVRLPITGIDLTDPLETRAQPMNFADAYARETEESLSPDDRDAWLEAGWLRPTDDGYTYTRGLDLTTVRRLMGPAALGRD</sequence>
<name>A0AAW9RDB7_9GAMM</name>
<evidence type="ECO:0000256" key="1">
    <source>
        <dbReference type="SAM" id="SignalP"/>
    </source>
</evidence>